<dbReference type="AlphaFoldDB" id="A0A1F4XWI5"/>
<keyword evidence="7 14" id="KW-0378">Hydrolase</keyword>
<feature type="transmembrane region" description="Helical" evidence="14">
    <location>
        <begin position="173"/>
        <end position="195"/>
    </location>
</feature>
<evidence type="ECO:0000256" key="3">
    <source>
        <dbReference type="ARBA" id="ARBA00012374"/>
    </source>
</evidence>
<evidence type="ECO:0000256" key="6">
    <source>
        <dbReference type="ARBA" id="ARBA00022692"/>
    </source>
</evidence>
<dbReference type="GO" id="GO:0050380">
    <property type="term" value="F:undecaprenyl-diphosphatase activity"/>
    <property type="evidence" value="ECO:0007669"/>
    <property type="project" value="UniProtKB-UniRule"/>
</dbReference>
<evidence type="ECO:0000313" key="16">
    <source>
        <dbReference type="Proteomes" id="UP000178585"/>
    </source>
</evidence>
<feature type="transmembrane region" description="Helical" evidence="14">
    <location>
        <begin position="207"/>
        <end position="228"/>
    </location>
</feature>
<evidence type="ECO:0000256" key="4">
    <source>
        <dbReference type="ARBA" id="ARBA00021581"/>
    </source>
</evidence>
<comment type="miscellaneous">
    <text evidence="14">Bacitracin is thought to be involved in the inhibition of peptidoglycan synthesis by sequestering undecaprenyl diphosphate, thereby reducing the pool of lipid carrier available.</text>
</comment>
<sequence length="255" mass="27424">MTPLDALLLGVVEGVTEFLPISSTGHLILTSSLLHIADSEFLKTFEIAIQLGAILAVVALYWRSLLNIEILKRVIIGFIPTGVIGLALYKVVKTYLLGSEVVVLWALALGGLALIAFELWHSESENAASDITEITYRQAVLVGLFQALAIIPGVSRSAATILGGLFVGIKRAAIVQFSFLLAVPTMVSATGLDLIKNTGLFSSDQALLLGIGFVTSFFVALAAIKFLLSFVKSHSFVSFGVYRILVACLFFWLVF</sequence>
<dbReference type="GO" id="GO:0071555">
    <property type="term" value="P:cell wall organization"/>
    <property type="evidence" value="ECO:0007669"/>
    <property type="project" value="UniProtKB-KW"/>
</dbReference>
<keyword evidence="9 14" id="KW-0472">Membrane</keyword>
<dbReference type="EC" id="3.6.1.27" evidence="3 14"/>
<comment type="subcellular location">
    <subcellularLocation>
        <location evidence="1 14">Cell membrane</location>
        <topology evidence="1 14">Multi-pass membrane protein</topology>
    </subcellularLocation>
</comment>
<reference evidence="15 16" key="1">
    <citation type="journal article" date="2016" name="Nat. Commun.">
        <title>Thousands of microbial genomes shed light on interconnected biogeochemical processes in an aquifer system.</title>
        <authorList>
            <person name="Anantharaman K."/>
            <person name="Brown C.T."/>
            <person name="Hug L.A."/>
            <person name="Sharon I."/>
            <person name="Castelle C.J."/>
            <person name="Probst A.J."/>
            <person name="Thomas B.C."/>
            <person name="Singh A."/>
            <person name="Wilkins M.J."/>
            <person name="Karaoz U."/>
            <person name="Brodie E.L."/>
            <person name="Williams K.H."/>
            <person name="Hubbard S.S."/>
            <person name="Banfield J.F."/>
        </authorList>
    </citation>
    <scope>NUCLEOTIDE SEQUENCE [LARGE SCALE GENOMIC DNA]</scope>
</reference>
<dbReference type="HAMAP" id="MF_01006">
    <property type="entry name" value="Undec_diphosphatase"/>
    <property type="match status" value="1"/>
</dbReference>
<dbReference type="GO" id="GO:0009252">
    <property type="term" value="P:peptidoglycan biosynthetic process"/>
    <property type="evidence" value="ECO:0007669"/>
    <property type="project" value="UniProtKB-KW"/>
</dbReference>
<evidence type="ECO:0000313" key="15">
    <source>
        <dbReference type="EMBL" id="OGC86077.1"/>
    </source>
</evidence>
<feature type="transmembrane region" description="Helical" evidence="14">
    <location>
        <begin position="102"/>
        <end position="120"/>
    </location>
</feature>
<dbReference type="InterPro" id="IPR003824">
    <property type="entry name" value="UppP"/>
</dbReference>
<dbReference type="PANTHER" id="PTHR30622">
    <property type="entry name" value="UNDECAPRENYL-DIPHOSPHATASE"/>
    <property type="match status" value="1"/>
</dbReference>
<comment type="function">
    <text evidence="14">Catalyzes the dephosphorylation of undecaprenyl diphosphate (UPP). Confers resistance to bacitracin.</text>
</comment>
<feature type="transmembrane region" description="Helical" evidence="14">
    <location>
        <begin position="234"/>
        <end position="254"/>
    </location>
</feature>
<comment type="catalytic activity">
    <reaction evidence="13 14">
        <text>di-trans,octa-cis-undecaprenyl diphosphate + H2O = di-trans,octa-cis-undecaprenyl phosphate + phosphate + H(+)</text>
        <dbReference type="Rhea" id="RHEA:28094"/>
        <dbReference type="ChEBI" id="CHEBI:15377"/>
        <dbReference type="ChEBI" id="CHEBI:15378"/>
        <dbReference type="ChEBI" id="CHEBI:43474"/>
        <dbReference type="ChEBI" id="CHEBI:58405"/>
        <dbReference type="ChEBI" id="CHEBI:60392"/>
        <dbReference type="EC" id="3.6.1.27"/>
    </reaction>
</comment>
<evidence type="ECO:0000256" key="1">
    <source>
        <dbReference type="ARBA" id="ARBA00004651"/>
    </source>
</evidence>
<evidence type="ECO:0000256" key="5">
    <source>
        <dbReference type="ARBA" id="ARBA00022475"/>
    </source>
</evidence>
<organism evidence="15 16">
    <name type="scientific">Candidatus Adlerbacteria bacterium RIFCSPLOWO2_01_FULL_54_21b</name>
    <dbReference type="NCBI Taxonomy" id="1797245"/>
    <lineage>
        <taxon>Bacteria</taxon>
        <taxon>Candidatus Adleribacteriota</taxon>
    </lineage>
</organism>
<keyword evidence="14" id="KW-0961">Cell wall biogenesis/degradation</keyword>
<evidence type="ECO:0000256" key="7">
    <source>
        <dbReference type="ARBA" id="ARBA00022801"/>
    </source>
</evidence>
<gene>
    <name evidence="14" type="primary">uppP</name>
    <name evidence="15" type="ORF">A2949_02900</name>
</gene>
<evidence type="ECO:0000256" key="14">
    <source>
        <dbReference type="HAMAP-Rule" id="MF_01006"/>
    </source>
</evidence>
<comment type="similarity">
    <text evidence="2 14">Belongs to the UppP family.</text>
</comment>
<protein>
    <recommendedName>
        <fullName evidence="4 14">Undecaprenyl-diphosphatase</fullName>
        <ecNumber evidence="3 14">3.6.1.27</ecNumber>
    </recommendedName>
    <alternativeName>
        <fullName evidence="12 14">Bacitracin resistance protein</fullName>
    </alternativeName>
    <alternativeName>
        <fullName evidence="11 14">Undecaprenyl pyrophosphate phosphatase</fullName>
    </alternativeName>
</protein>
<keyword evidence="6 14" id="KW-0812">Transmembrane</keyword>
<dbReference type="GO" id="GO:0005886">
    <property type="term" value="C:plasma membrane"/>
    <property type="evidence" value="ECO:0007669"/>
    <property type="project" value="UniProtKB-SubCell"/>
</dbReference>
<dbReference type="GO" id="GO:0046677">
    <property type="term" value="P:response to antibiotic"/>
    <property type="evidence" value="ECO:0007669"/>
    <property type="project" value="UniProtKB-UniRule"/>
</dbReference>
<dbReference type="STRING" id="1797245.A2949_02900"/>
<proteinExistence type="inferred from homology"/>
<keyword evidence="5 14" id="KW-1003">Cell membrane</keyword>
<evidence type="ECO:0000256" key="12">
    <source>
        <dbReference type="ARBA" id="ARBA00032932"/>
    </source>
</evidence>
<keyword evidence="14" id="KW-0573">Peptidoglycan synthesis</keyword>
<name>A0A1F4XWI5_9BACT</name>
<dbReference type="GO" id="GO:0008360">
    <property type="term" value="P:regulation of cell shape"/>
    <property type="evidence" value="ECO:0007669"/>
    <property type="project" value="UniProtKB-KW"/>
</dbReference>
<dbReference type="Pfam" id="PF02673">
    <property type="entry name" value="BacA"/>
    <property type="match status" value="1"/>
</dbReference>
<comment type="caution">
    <text evidence="15">The sequence shown here is derived from an EMBL/GenBank/DDBJ whole genome shotgun (WGS) entry which is preliminary data.</text>
</comment>
<keyword evidence="14" id="KW-0133">Cell shape</keyword>
<feature type="transmembrane region" description="Helical" evidence="14">
    <location>
        <begin position="141"/>
        <end position="167"/>
    </location>
</feature>
<evidence type="ECO:0000256" key="8">
    <source>
        <dbReference type="ARBA" id="ARBA00022989"/>
    </source>
</evidence>
<keyword evidence="10 14" id="KW-0046">Antibiotic resistance</keyword>
<dbReference type="EMBL" id="MEWZ01000032">
    <property type="protein sequence ID" value="OGC86077.1"/>
    <property type="molecule type" value="Genomic_DNA"/>
</dbReference>
<evidence type="ECO:0000256" key="9">
    <source>
        <dbReference type="ARBA" id="ARBA00023136"/>
    </source>
</evidence>
<feature type="transmembrane region" description="Helical" evidence="14">
    <location>
        <begin position="41"/>
        <end position="62"/>
    </location>
</feature>
<accession>A0A1F4XWI5</accession>
<evidence type="ECO:0000256" key="13">
    <source>
        <dbReference type="ARBA" id="ARBA00047594"/>
    </source>
</evidence>
<dbReference type="Proteomes" id="UP000178585">
    <property type="component" value="Unassembled WGS sequence"/>
</dbReference>
<evidence type="ECO:0000256" key="10">
    <source>
        <dbReference type="ARBA" id="ARBA00023251"/>
    </source>
</evidence>
<dbReference type="NCBIfam" id="TIGR00753">
    <property type="entry name" value="undec_PP_bacA"/>
    <property type="match status" value="1"/>
</dbReference>
<evidence type="ECO:0000256" key="11">
    <source>
        <dbReference type="ARBA" id="ARBA00032707"/>
    </source>
</evidence>
<dbReference type="PANTHER" id="PTHR30622:SF3">
    <property type="entry name" value="UNDECAPRENYL-DIPHOSPHATASE"/>
    <property type="match status" value="1"/>
</dbReference>
<keyword evidence="8 14" id="KW-1133">Transmembrane helix</keyword>
<evidence type="ECO:0000256" key="2">
    <source>
        <dbReference type="ARBA" id="ARBA00010621"/>
    </source>
</evidence>